<dbReference type="GO" id="GO:0016798">
    <property type="term" value="F:hydrolase activity, acting on glycosyl bonds"/>
    <property type="evidence" value="ECO:0007669"/>
    <property type="project" value="InterPro"/>
</dbReference>
<dbReference type="SUPFAM" id="SSF51445">
    <property type="entry name" value="(Trans)glycosidases"/>
    <property type="match status" value="1"/>
</dbReference>
<proteinExistence type="inferred from homology"/>
<dbReference type="InterPro" id="IPR005199">
    <property type="entry name" value="Glyco_hydro_79"/>
</dbReference>
<dbReference type="Proteomes" id="UP000762676">
    <property type="component" value="Unassembled WGS sequence"/>
</dbReference>
<dbReference type="AlphaFoldDB" id="A0AAV4GCH2"/>
<evidence type="ECO:0000313" key="3">
    <source>
        <dbReference type="Proteomes" id="UP000762676"/>
    </source>
</evidence>
<comment type="caution">
    <text evidence="2">The sequence shown here is derived from an EMBL/GenBank/DDBJ whole genome shotgun (WGS) entry which is preliminary data.</text>
</comment>
<comment type="similarity">
    <text evidence="1">Belongs to the glycosyl hydrolase 79 family.</text>
</comment>
<gene>
    <name evidence="2" type="ORF">ElyMa_005969700</name>
</gene>
<name>A0AAV4GCH2_9GAST</name>
<dbReference type="Gene3D" id="3.20.20.80">
    <property type="entry name" value="Glycosidases"/>
    <property type="match status" value="1"/>
</dbReference>
<evidence type="ECO:0000256" key="1">
    <source>
        <dbReference type="ARBA" id="ARBA00009800"/>
    </source>
</evidence>
<dbReference type="EMBL" id="BMAT01011991">
    <property type="protein sequence ID" value="GFR83203.1"/>
    <property type="molecule type" value="Genomic_DNA"/>
</dbReference>
<dbReference type="PANTHER" id="PTHR46145">
    <property type="entry name" value="HEPARANASE"/>
    <property type="match status" value="1"/>
</dbReference>
<dbReference type="PANTHER" id="PTHR46145:SF4">
    <property type="entry name" value="HEPARANASE"/>
    <property type="match status" value="1"/>
</dbReference>
<accession>A0AAV4GCH2</accession>
<keyword evidence="3" id="KW-1185">Reference proteome</keyword>
<dbReference type="GO" id="GO:0005615">
    <property type="term" value="C:extracellular space"/>
    <property type="evidence" value="ECO:0007669"/>
    <property type="project" value="TreeGrafter"/>
</dbReference>
<dbReference type="GO" id="GO:0016020">
    <property type="term" value="C:membrane"/>
    <property type="evidence" value="ECO:0007669"/>
    <property type="project" value="InterPro"/>
</dbReference>
<evidence type="ECO:0000313" key="2">
    <source>
        <dbReference type="EMBL" id="GFR83203.1"/>
    </source>
</evidence>
<dbReference type="InterPro" id="IPR017853">
    <property type="entry name" value="GH"/>
</dbReference>
<reference evidence="2 3" key="1">
    <citation type="journal article" date="2021" name="Elife">
        <title>Chloroplast acquisition without the gene transfer in kleptoplastic sea slugs, Plakobranchus ocellatus.</title>
        <authorList>
            <person name="Maeda T."/>
            <person name="Takahashi S."/>
            <person name="Yoshida T."/>
            <person name="Shimamura S."/>
            <person name="Takaki Y."/>
            <person name="Nagai Y."/>
            <person name="Toyoda A."/>
            <person name="Suzuki Y."/>
            <person name="Arimoto A."/>
            <person name="Ishii H."/>
            <person name="Satoh N."/>
            <person name="Nishiyama T."/>
            <person name="Hasebe M."/>
            <person name="Maruyama T."/>
            <person name="Minagawa J."/>
            <person name="Obokata J."/>
            <person name="Shigenobu S."/>
        </authorList>
    </citation>
    <scope>NUCLEOTIDE SEQUENCE [LARGE SCALE GENOMIC DNA]</scope>
</reference>
<protein>
    <submittedName>
        <fullName evidence="2">Heparanase</fullName>
    </submittedName>
</protein>
<organism evidence="2 3">
    <name type="scientific">Elysia marginata</name>
    <dbReference type="NCBI Taxonomy" id="1093978"/>
    <lineage>
        <taxon>Eukaryota</taxon>
        <taxon>Metazoa</taxon>
        <taxon>Spiralia</taxon>
        <taxon>Lophotrochozoa</taxon>
        <taxon>Mollusca</taxon>
        <taxon>Gastropoda</taxon>
        <taxon>Heterobranchia</taxon>
        <taxon>Euthyneura</taxon>
        <taxon>Panpulmonata</taxon>
        <taxon>Sacoglossa</taxon>
        <taxon>Placobranchoidea</taxon>
        <taxon>Plakobranchidae</taxon>
        <taxon>Elysia</taxon>
    </lineage>
</organism>
<dbReference type="Pfam" id="PF03662">
    <property type="entry name" value="Glyco_hydro_79n"/>
    <property type="match status" value="1"/>
</dbReference>
<dbReference type="GO" id="GO:0031012">
    <property type="term" value="C:extracellular matrix"/>
    <property type="evidence" value="ECO:0007669"/>
    <property type="project" value="TreeGrafter"/>
</dbReference>
<sequence length="356" mass="40470">MWDFNLFHFKRGRWDPKFARKFLKYSASRGVRIPSFQLGNEPNLYKTKFNMSLDGKRLAEDFMALKDLISELPMYSASGIYGPDVTNLDNHKSARNYLQHYYLTGSTAVLADFVDPRVLDSLKTQLEYAYDIAWENCRIRKPIRLTETSSATQGGVEGVTDAFVAGFLWLDKLGLSATYRVTHVFRQTFFASKYALISREMVPNPDYYLSVMFKRLVEGPVFKVITEGLSPLDCSWESSFFIFCVSYPDGAMVVYYLNMAKEQTLLSASQLLGSSGRNRGNQLDLFIFTPGDSNGLLSRKVSLNGKVLEMNGNHVPRMDAKIHSGDVPLTPESYGFVVMPYAEVPLCKHYHRSENF</sequence>